<sequence>MSLTPRPSKGLHIGTKTSVLKCSPRSLVPWKRSRSLSLRFALSTSDQKTGMTEFEPINPVQKLFPFRGNS</sequence>
<protein>
    <submittedName>
        <fullName evidence="2">Ovule protein</fullName>
    </submittedName>
</protein>
<reference evidence="2" key="1">
    <citation type="submission" date="2016-11" db="UniProtKB">
        <authorList>
            <consortium name="WormBaseParasite"/>
        </authorList>
    </citation>
    <scope>IDENTIFICATION</scope>
</reference>
<proteinExistence type="predicted"/>
<dbReference type="Proteomes" id="UP000095287">
    <property type="component" value="Unplaced"/>
</dbReference>
<evidence type="ECO:0000313" key="1">
    <source>
        <dbReference type="Proteomes" id="UP000095287"/>
    </source>
</evidence>
<keyword evidence="1" id="KW-1185">Reference proteome</keyword>
<dbReference type="AlphaFoldDB" id="A0A1I8AVI4"/>
<accession>A0A1I8AVI4</accession>
<name>A0A1I8AVI4_9BILA</name>
<organism evidence="1 2">
    <name type="scientific">Steinernema glaseri</name>
    <dbReference type="NCBI Taxonomy" id="37863"/>
    <lineage>
        <taxon>Eukaryota</taxon>
        <taxon>Metazoa</taxon>
        <taxon>Ecdysozoa</taxon>
        <taxon>Nematoda</taxon>
        <taxon>Chromadorea</taxon>
        <taxon>Rhabditida</taxon>
        <taxon>Tylenchina</taxon>
        <taxon>Panagrolaimomorpha</taxon>
        <taxon>Strongyloidoidea</taxon>
        <taxon>Steinernematidae</taxon>
        <taxon>Steinernema</taxon>
    </lineage>
</organism>
<evidence type="ECO:0000313" key="2">
    <source>
        <dbReference type="WBParaSite" id="L893_g9484.t1"/>
    </source>
</evidence>
<dbReference type="WBParaSite" id="L893_g9484.t1">
    <property type="protein sequence ID" value="L893_g9484.t1"/>
    <property type="gene ID" value="L893_g9484"/>
</dbReference>